<reference evidence="8 9" key="1">
    <citation type="submission" date="2020-04" db="EMBL/GenBank/DDBJ databases">
        <title>Rhizobium sp. S-51 isolated from soil.</title>
        <authorList>
            <person name="Dahal R.H."/>
        </authorList>
    </citation>
    <scope>NUCLEOTIDE SEQUENCE [LARGE SCALE GENOMIC DNA]</scope>
    <source>
        <strain evidence="8 9">S-51</strain>
    </source>
</reference>
<dbReference type="AlphaFoldDB" id="A0A7Y0B0L3"/>
<evidence type="ECO:0000313" key="8">
    <source>
        <dbReference type="EMBL" id="NML76885.1"/>
    </source>
</evidence>
<evidence type="ECO:0000256" key="6">
    <source>
        <dbReference type="SAM" id="SignalP"/>
    </source>
</evidence>
<evidence type="ECO:0000256" key="2">
    <source>
        <dbReference type="ARBA" id="ARBA00010973"/>
    </source>
</evidence>
<dbReference type="SUPFAM" id="SSF88713">
    <property type="entry name" value="Glycoside hydrolase/deacetylase"/>
    <property type="match status" value="1"/>
</dbReference>
<name>A0A7Y0B0L3_9HYPH</name>
<feature type="domain" description="NodB homology" evidence="7">
    <location>
        <begin position="81"/>
        <end position="271"/>
    </location>
</feature>
<protein>
    <recommendedName>
        <fullName evidence="3">Chitooligosaccharide deacetylase</fullName>
    </recommendedName>
    <alternativeName>
        <fullName evidence="4">Nodulation protein B</fullName>
    </alternativeName>
</protein>
<evidence type="ECO:0000256" key="3">
    <source>
        <dbReference type="ARBA" id="ARBA00020071"/>
    </source>
</evidence>
<dbReference type="EMBL" id="JABBGK010000009">
    <property type="protein sequence ID" value="NML76885.1"/>
    <property type="molecule type" value="Genomic_DNA"/>
</dbReference>
<accession>A0A7Y0B0L3</accession>
<dbReference type="Proteomes" id="UP000541470">
    <property type="component" value="Unassembled WGS sequence"/>
</dbReference>
<evidence type="ECO:0000259" key="7">
    <source>
        <dbReference type="PROSITE" id="PS51677"/>
    </source>
</evidence>
<proteinExistence type="inferred from homology"/>
<dbReference type="InterPro" id="IPR011330">
    <property type="entry name" value="Glyco_hydro/deAcase_b/a-brl"/>
</dbReference>
<keyword evidence="6" id="KW-0732">Signal</keyword>
<sequence length="288" mass="29519">MRLSRRAFCACLFCGLASARATSVSAAADAAGSVPPGAGDVSGRPAAAPPLSPPAPVLPPIKAGRLIEPKLHVPKGGNAAPQVALTLDACSGATDHRILDLLIAKEIPATFFVTGRWIRKNPEALALIAARPDLFEVENHGLNHVPAIDLSGTVYGIAAAGSMDAVRKEVEEGARFITDAGLAAPRWFRGATARYTPASAAEIRAMGYRIAGYSLNGDDGASVAAKTATRRIAAARDGDVIIAHVNQPTHPAGAGVAEGLTALKERGARFLKLSEVEADAVAAVGDDG</sequence>
<comment type="caution">
    <text evidence="8">The sequence shown here is derived from an EMBL/GenBank/DDBJ whole genome shotgun (WGS) entry which is preliminary data.</text>
</comment>
<comment type="similarity">
    <text evidence="2">Belongs to the polysaccharide deacetylase family.</text>
</comment>
<dbReference type="Pfam" id="PF01522">
    <property type="entry name" value="Polysacc_deac_1"/>
    <property type="match status" value="1"/>
</dbReference>
<dbReference type="PANTHER" id="PTHR10587:SF134">
    <property type="entry name" value="SECRETED PROTEIN"/>
    <property type="match status" value="1"/>
</dbReference>
<evidence type="ECO:0000256" key="5">
    <source>
        <dbReference type="SAM" id="MobiDB-lite"/>
    </source>
</evidence>
<dbReference type="Gene3D" id="3.20.20.370">
    <property type="entry name" value="Glycoside hydrolase/deacetylase"/>
    <property type="match status" value="1"/>
</dbReference>
<dbReference type="PANTHER" id="PTHR10587">
    <property type="entry name" value="GLYCOSYL TRANSFERASE-RELATED"/>
    <property type="match status" value="1"/>
</dbReference>
<comment type="function">
    <text evidence="1">Is involved in generating a small heat-stable compound (Nod), an acylated oligomer of N-acetylglucosamine, that stimulates mitosis in various plant protoplasts.</text>
</comment>
<dbReference type="GO" id="GO:0005975">
    <property type="term" value="P:carbohydrate metabolic process"/>
    <property type="evidence" value="ECO:0007669"/>
    <property type="project" value="InterPro"/>
</dbReference>
<dbReference type="InterPro" id="IPR002509">
    <property type="entry name" value="NODB_dom"/>
</dbReference>
<gene>
    <name evidence="8" type="ORF">HHL25_22340</name>
</gene>
<feature type="chain" id="PRO_5031407629" description="Chitooligosaccharide deacetylase" evidence="6">
    <location>
        <begin position="27"/>
        <end position="288"/>
    </location>
</feature>
<dbReference type="PROSITE" id="PS51677">
    <property type="entry name" value="NODB"/>
    <property type="match status" value="1"/>
</dbReference>
<evidence type="ECO:0000256" key="1">
    <source>
        <dbReference type="ARBA" id="ARBA00003236"/>
    </source>
</evidence>
<dbReference type="InterPro" id="IPR050248">
    <property type="entry name" value="Polysacc_deacetylase_ArnD"/>
</dbReference>
<dbReference type="GO" id="GO:0016810">
    <property type="term" value="F:hydrolase activity, acting on carbon-nitrogen (but not peptide) bonds"/>
    <property type="evidence" value="ECO:0007669"/>
    <property type="project" value="InterPro"/>
</dbReference>
<evidence type="ECO:0000313" key="9">
    <source>
        <dbReference type="Proteomes" id="UP000541470"/>
    </source>
</evidence>
<organism evidence="8 9">
    <name type="scientific">Rhizobium terricola</name>
    <dbReference type="NCBI Taxonomy" id="2728849"/>
    <lineage>
        <taxon>Bacteria</taxon>
        <taxon>Pseudomonadati</taxon>
        <taxon>Pseudomonadota</taxon>
        <taxon>Alphaproteobacteria</taxon>
        <taxon>Hyphomicrobiales</taxon>
        <taxon>Rhizobiaceae</taxon>
        <taxon>Rhizobium/Agrobacterium group</taxon>
        <taxon>Rhizobium</taxon>
    </lineage>
</organism>
<feature type="signal peptide" evidence="6">
    <location>
        <begin position="1"/>
        <end position="26"/>
    </location>
</feature>
<keyword evidence="9" id="KW-1185">Reference proteome</keyword>
<dbReference type="RefSeq" id="WP_169595451.1">
    <property type="nucleotide sequence ID" value="NZ_JABBGK010000009.1"/>
</dbReference>
<feature type="region of interest" description="Disordered" evidence="5">
    <location>
        <begin position="34"/>
        <end position="54"/>
    </location>
</feature>
<evidence type="ECO:0000256" key="4">
    <source>
        <dbReference type="ARBA" id="ARBA00032976"/>
    </source>
</evidence>